<reference evidence="1" key="3">
    <citation type="journal article" date="2018" name="Nature">
        <title>A major lineage of non-tailed dsDNA viruses as unrecognized killers of marine bacteria.</title>
        <authorList>
            <person name="Kauffman K.M."/>
            <person name="Hussain F.A."/>
            <person name="Yang J."/>
            <person name="Arevalo P."/>
            <person name="Brown J.M."/>
            <person name="Chang W.K."/>
            <person name="VanInsberghe D."/>
            <person name="Elsherbini J."/>
            <person name="Sharma R.S."/>
            <person name="Cutler M.B."/>
            <person name="Kelly L."/>
            <person name="Polz M.F."/>
        </authorList>
    </citation>
    <scope>NUCLEOTIDE SEQUENCE</scope>
    <source>
        <strain evidence="1">10N.222.48.A2</strain>
    </source>
</reference>
<dbReference type="Proteomes" id="UP000235579">
    <property type="component" value="Unassembled WGS sequence"/>
</dbReference>
<evidence type="ECO:0000313" key="1">
    <source>
        <dbReference type="EMBL" id="PMP17793.1"/>
    </source>
</evidence>
<name>A0A2N7NNC8_9VIBR</name>
<proteinExistence type="predicted"/>
<comment type="caution">
    <text evidence="1">The sequence shown here is derived from an EMBL/GenBank/DDBJ whole genome shotgun (WGS) entry which is preliminary data.</text>
</comment>
<evidence type="ECO:0000313" key="3">
    <source>
        <dbReference type="Proteomes" id="UP000235579"/>
    </source>
</evidence>
<protein>
    <submittedName>
        <fullName evidence="1">Uncharacterized protein</fullName>
    </submittedName>
</protein>
<dbReference type="RefSeq" id="WP_102257440.1">
    <property type="nucleotide sequence ID" value="NZ_MDBG01000173.1"/>
</dbReference>
<dbReference type="EMBL" id="MDBP01000014">
    <property type="protein sequence ID" value="PMP17793.1"/>
    <property type="molecule type" value="Genomic_DNA"/>
</dbReference>
<reference evidence="1" key="2">
    <citation type="submission" date="2016-07" db="EMBL/GenBank/DDBJ databases">
        <authorList>
            <person name="Wan K."/>
            <person name="Booth B."/>
            <person name="Spirohn K."/>
            <person name="Hao T."/>
            <person name="Hu Y."/>
            <person name="Calderwood M."/>
            <person name="Hill D."/>
            <person name="Mohr S."/>
            <person name="Vidal M."/>
            <person name="Celniker S."/>
            <person name="Perrimon N."/>
        </authorList>
    </citation>
    <scope>NUCLEOTIDE SEQUENCE</scope>
    <source>
        <strain evidence="1">10N.222.48.A2</strain>
    </source>
</reference>
<evidence type="ECO:0000313" key="4">
    <source>
        <dbReference type="Proteomes" id="UP000308018"/>
    </source>
</evidence>
<gene>
    <name evidence="1" type="ORF">BCS92_05140</name>
    <name evidence="2" type="ORF">FC057_20140</name>
</gene>
<reference evidence="2 4" key="4">
    <citation type="submission" date="2019-04" db="EMBL/GenBank/DDBJ databases">
        <title>A reverse ecology approach based on a biological definition of microbial populations.</title>
        <authorList>
            <person name="Arevalo P."/>
            <person name="Vaninsberghe D."/>
            <person name="Elsherbini J."/>
            <person name="Gore J."/>
            <person name="Polz M."/>
        </authorList>
    </citation>
    <scope>NUCLEOTIDE SEQUENCE [LARGE SCALE GENOMIC DNA]</scope>
    <source>
        <strain evidence="2 4">10N.222.45.A8</strain>
    </source>
</reference>
<reference evidence="3" key="1">
    <citation type="submission" date="2016-07" db="EMBL/GenBank/DDBJ databases">
        <title>Nontailed viruses are major unrecognized killers of bacteria in the ocean.</title>
        <authorList>
            <person name="Kauffman K."/>
            <person name="Hussain F."/>
            <person name="Yang J."/>
            <person name="Arevalo P."/>
            <person name="Brown J."/>
            <person name="Cutler M."/>
            <person name="Kelly L."/>
            <person name="Polz M.F."/>
        </authorList>
    </citation>
    <scope>NUCLEOTIDE SEQUENCE [LARGE SCALE GENOMIC DNA]</scope>
    <source>
        <strain evidence="3">10N.222.48.A2</strain>
    </source>
</reference>
<evidence type="ECO:0000313" key="2">
    <source>
        <dbReference type="EMBL" id="TKG28998.1"/>
    </source>
</evidence>
<accession>A0A2N7NNC8</accession>
<organism evidence="1 3">
    <name type="scientific">Vibrio tasmaniensis</name>
    <dbReference type="NCBI Taxonomy" id="212663"/>
    <lineage>
        <taxon>Bacteria</taxon>
        <taxon>Pseudomonadati</taxon>
        <taxon>Pseudomonadota</taxon>
        <taxon>Gammaproteobacteria</taxon>
        <taxon>Vibrionales</taxon>
        <taxon>Vibrionaceae</taxon>
        <taxon>Vibrio</taxon>
    </lineage>
</organism>
<dbReference type="EMBL" id="SYVV01000037">
    <property type="protein sequence ID" value="TKG28998.1"/>
    <property type="molecule type" value="Genomic_DNA"/>
</dbReference>
<sequence>MTNVAEYYLAIRSAQIAKKQHNLQNQLLTETLRIEQERKLHAEQLALGRTEHLNKLANERREQLNQVEVNRLNKLALETNLLIRKQDLTNAAVIYPLANYISRSYTMTQQSVPYIFALRSLGMTSYPLLGSISNVEPANSKLFENYHYRTYKHLSYLALDGNRHYQATVVAGLQLFLVQLGCDANDHQIKGLEVIKNQRVDGQIPQGFIRYFSKLMSVAIASISLIGERKSQYQFSTAKSFNREHYEHLKQSKSFESLLFNTYCPSDFSCESELNACAGINSFLHSHIDIHLGNFRTTINEDNSALRAGIFNPLDVLKSQLGDSEFKYVSRCFSLIKHDFSGTLNREDKLALLQFSEVYPILYIVGYTLALSLRMNPSLIKGVSIRLTDMLTAKECIVKRATRSINNVNMPDVKAVLDLNKYFPELNGYAKKFNISESYVLGHELYEILEILGVDLDDTYKIDGNTGNSLQMRSYCNIILNEGHFPAFNKLMIDRRAHVPKNLPMNPLAAIFNKRLNMKLSESFEVTPANKEDR</sequence>
<dbReference type="AlphaFoldDB" id="A0A2N7NNC8"/>
<dbReference type="Proteomes" id="UP000308018">
    <property type="component" value="Unassembled WGS sequence"/>
</dbReference>